<comment type="caution">
    <text evidence="2">The sequence shown here is derived from an EMBL/GenBank/DDBJ whole genome shotgun (WGS) entry which is preliminary data.</text>
</comment>
<accession>A0ABV9RGM4</accession>
<feature type="region of interest" description="Disordered" evidence="1">
    <location>
        <begin position="128"/>
        <end position="159"/>
    </location>
</feature>
<evidence type="ECO:0008006" key="4">
    <source>
        <dbReference type="Google" id="ProtNLM"/>
    </source>
</evidence>
<dbReference type="RefSeq" id="WP_274190359.1">
    <property type="nucleotide sequence ID" value="NZ_BAABHN010000017.1"/>
</dbReference>
<name>A0ABV9RGM4_9PSEU</name>
<gene>
    <name evidence="2" type="ORF">ACFPEL_08230</name>
</gene>
<evidence type="ECO:0000313" key="2">
    <source>
        <dbReference type="EMBL" id="MFC4832393.1"/>
    </source>
</evidence>
<sequence length="234" mass="23565">MLRPLLDDRRIVAATFVDVDSGLVLDGYVDAPDEHPSLADLELLGASHADMVRAASAVTGPALAELTVSTDDGHHHVLHAVPDPHGDRLVVAVVVRGAARHVARARRRLRSVSVDALTAGPSLARRPVDGRWVLDEPGPEGSSEALPADGTGADDAVPSAPVGLSAPLLSAMVPGSATAPPPAASTIVRLSGTVSSVASPATDGVTGPANGLSSPLVPVSGVRPPTARNGPAGR</sequence>
<feature type="region of interest" description="Disordered" evidence="1">
    <location>
        <begin position="197"/>
        <end position="234"/>
    </location>
</feature>
<reference evidence="3" key="1">
    <citation type="journal article" date="2019" name="Int. J. Syst. Evol. Microbiol.">
        <title>The Global Catalogue of Microorganisms (GCM) 10K type strain sequencing project: providing services to taxonomists for standard genome sequencing and annotation.</title>
        <authorList>
            <consortium name="The Broad Institute Genomics Platform"/>
            <consortium name="The Broad Institute Genome Sequencing Center for Infectious Disease"/>
            <person name="Wu L."/>
            <person name="Ma J."/>
        </authorList>
    </citation>
    <scope>NUCLEOTIDE SEQUENCE [LARGE SCALE GENOMIC DNA]</scope>
    <source>
        <strain evidence="3">CCUG 50347</strain>
    </source>
</reference>
<dbReference type="EMBL" id="JBHSIM010000017">
    <property type="protein sequence ID" value="MFC4832393.1"/>
    <property type="molecule type" value="Genomic_DNA"/>
</dbReference>
<dbReference type="Proteomes" id="UP001595909">
    <property type="component" value="Unassembled WGS sequence"/>
</dbReference>
<keyword evidence="3" id="KW-1185">Reference proteome</keyword>
<organism evidence="2 3">
    <name type="scientific">Actinomycetospora chibensis</name>
    <dbReference type="NCBI Taxonomy" id="663606"/>
    <lineage>
        <taxon>Bacteria</taxon>
        <taxon>Bacillati</taxon>
        <taxon>Actinomycetota</taxon>
        <taxon>Actinomycetes</taxon>
        <taxon>Pseudonocardiales</taxon>
        <taxon>Pseudonocardiaceae</taxon>
        <taxon>Actinomycetospora</taxon>
    </lineage>
</organism>
<evidence type="ECO:0000313" key="3">
    <source>
        <dbReference type="Proteomes" id="UP001595909"/>
    </source>
</evidence>
<evidence type="ECO:0000256" key="1">
    <source>
        <dbReference type="SAM" id="MobiDB-lite"/>
    </source>
</evidence>
<protein>
    <recommendedName>
        <fullName evidence="4">Roadblock/LAMTOR2 domain-containing protein</fullName>
    </recommendedName>
</protein>
<proteinExistence type="predicted"/>